<evidence type="ECO:0008006" key="7">
    <source>
        <dbReference type="Google" id="ProtNLM"/>
    </source>
</evidence>
<organism evidence="3 6">
    <name type="scientific">Didymodactylos carnosus</name>
    <dbReference type="NCBI Taxonomy" id="1234261"/>
    <lineage>
        <taxon>Eukaryota</taxon>
        <taxon>Metazoa</taxon>
        <taxon>Spiralia</taxon>
        <taxon>Gnathifera</taxon>
        <taxon>Rotifera</taxon>
        <taxon>Eurotatoria</taxon>
        <taxon>Bdelloidea</taxon>
        <taxon>Philodinida</taxon>
        <taxon>Philodinidae</taxon>
        <taxon>Didymodactylos</taxon>
    </lineage>
</organism>
<evidence type="ECO:0000313" key="4">
    <source>
        <dbReference type="EMBL" id="CAF3752415.1"/>
    </source>
</evidence>
<evidence type="ECO:0000256" key="1">
    <source>
        <dbReference type="SAM" id="MobiDB-lite"/>
    </source>
</evidence>
<evidence type="ECO:0000313" key="3">
    <source>
        <dbReference type="EMBL" id="CAF1335428.1"/>
    </source>
</evidence>
<dbReference type="PANTHER" id="PTHR47272">
    <property type="entry name" value="DDE_TNP_1_7 DOMAIN-CONTAINING PROTEIN"/>
    <property type="match status" value="1"/>
</dbReference>
<comment type="caution">
    <text evidence="3">The sequence shown here is derived from an EMBL/GenBank/DDBJ whole genome shotgun (WGS) entry which is preliminary data.</text>
</comment>
<dbReference type="PANTHER" id="PTHR47272:SF2">
    <property type="entry name" value="PIGGYBAC TRANSPOSABLE ELEMENT-DERIVED PROTEIN 3-LIKE"/>
    <property type="match status" value="1"/>
</dbReference>
<gene>
    <name evidence="3" type="ORF">GPM918_LOCUS30162</name>
    <name evidence="2" type="ORF">OVA965_LOCUS13629</name>
    <name evidence="5" type="ORF">SRO942_LOCUS30766</name>
    <name evidence="4" type="ORF">TMI583_LOCUS13630</name>
</gene>
<dbReference type="EMBL" id="CAJNOK010005709">
    <property type="protein sequence ID" value="CAF0981849.1"/>
    <property type="molecule type" value="Genomic_DNA"/>
</dbReference>
<name>A0A815G8A0_9BILA</name>
<dbReference type="EMBL" id="CAJNOQ010014124">
    <property type="protein sequence ID" value="CAF1335428.1"/>
    <property type="molecule type" value="Genomic_DNA"/>
</dbReference>
<dbReference type="Proteomes" id="UP000681722">
    <property type="component" value="Unassembled WGS sequence"/>
</dbReference>
<dbReference type="Proteomes" id="UP000677228">
    <property type="component" value="Unassembled WGS sequence"/>
</dbReference>
<dbReference type="OrthoDB" id="7971773at2759"/>
<dbReference type="Proteomes" id="UP000682733">
    <property type="component" value="Unassembled WGS sequence"/>
</dbReference>
<feature type="region of interest" description="Disordered" evidence="1">
    <location>
        <begin position="66"/>
        <end position="90"/>
    </location>
</feature>
<dbReference type="EMBL" id="CAJOBA010005714">
    <property type="protein sequence ID" value="CAF3752415.1"/>
    <property type="molecule type" value="Genomic_DNA"/>
</dbReference>
<dbReference type="EMBL" id="CAJOBC010055628">
    <property type="protein sequence ID" value="CAF4192189.1"/>
    <property type="molecule type" value="Genomic_DNA"/>
</dbReference>
<protein>
    <recommendedName>
        <fullName evidence="7">PiggyBac transposable element-derived protein domain-containing protein</fullName>
    </recommendedName>
</protein>
<proteinExistence type="predicted"/>
<evidence type="ECO:0000313" key="6">
    <source>
        <dbReference type="Proteomes" id="UP000663829"/>
    </source>
</evidence>
<keyword evidence="6" id="KW-1185">Reference proteome</keyword>
<evidence type="ECO:0000313" key="5">
    <source>
        <dbReference type="EMBL" id="CAF4192189.1"/>
    </source>
</evidence>
<sequence length="152" mass="18008">MIINSWILWNHTDKYRNRDAKIVATNNWRRDRLFRFKAEIARVLLHRPNLHSTPLSVHIVKNIRSPSSYNSDDNNDQYKSPKKKLHQSSSLVSPVLRYDKTNHLPQFVSTSDATRCKNETCTKKSRWICTKCQVHVCITPQKNYFSDYHVQH</sequence>
<evidence type="ECO:0000313" key="2">
    <source>
        <dbReference type="EMBL" id="CAF0981849.1"/>
    </source>
</evidence>
<reference evidence="3" key="1">
    <citation type="submission" date="2021-02" db="EMBL/GenBank/DDBJ databases">
        <authorList>
            <person name="Nowell W R."/>
        </authorList>
    </citation>
    <scope>NUCLEOTIDE SEQUENCE</scope>
</reference>
<dbReference type="AlphaFoldDB" id="A0A815G8A0"/>
<accession>A0A815G8A0</accession>
<dbReference type="Proteomes" id="UP000663829">
    <property type="component" value="Unassembled WGS sequence"/>
</dbReference>